<dbReference type="EMBL" id="PGGW01000058">
    <property type="protein sequence ID" value="PJE96332.1"/>
    <property type="molecule type" value="Genomic_DNA"/>
</dbReference>
<dbReference type="AlphaFoldDB" id="A0A2M8LWI7"/>
<evidence type="ECO:0000256" key="1">
    <source>
        <dbReference type="SAM" id="MobiDB-lite"/>
    </source>
</evidence>
<dbReference type="Proteomes" id="UP000230407">
    <property type="component" value="Unassembled WGS sequence"/>
</dbReference>
<evidence type="ECO:0000313" key="3">
    <source>
        <dbReference type="Proteomes" id="UP000230407"/>
    </source>
</evidence>
<accession>A0A2M8LWI7</accession>
<protein>
    <submittedName>
        <fullName evidence="2">Uncharacterized protein</fullName>
    </submittedName>
</protein>
<comment type="caution">
    <text evidence="2">The sequence shown here is derived from an EMBL/GenBank/DDBJ whole genome shotgun (WGS) entry which is preliminary data.</text>
</comment>
<gene>
    <name evidence="2" type="ORF">CUT44_17515</name>
</gene>
<evidence type="ECO:0000313" key="2">
    <source>
        <dbReference type="EMBL" id="PJE96332.1"/>
    </source>
</evidence>
<sequence>MPGPLDALPAAEAAGRLSQAPGAALIAPTAAFDALVVPRLVGMAALVMLEREARVPCIVMGGRAVLLVLSGTGGEAAAVSGRRPVEVRTGTGGWVALPPSHGTRWDTPPWAEPAAAPLRLMHGRDIGCRLAEAFRCHGAEGLR</sequence>
<organism evidence="2 3">
    <name type="scientific">Streptomyces carminius</name>
    <dbReference type="NCBI Taxonomy" id="2665496"/>
    <lineage>
        <taxon>Bacteria</taxon>
        <taxon>Bacillati</taxon>
        <taxon>Actinomycetota</taxon>
        <taxon>Actinomycetes</taxon>
        <taxon>Kitasatosporales</taxon>
        <taxon>Streptomycetaceae</taxon>
        <taxon>Streptomyces</taxon>
    </lineage>
</organism>
<reference evidence="2 3" key="1">
    <citation type="submission" date="2017-11" db="EMBL/GenBank/DDBJ databases">
        <title>Streptomyces carmine sp. nov., a novel actinomycete isolated from Sophora alopecuroides in Xinjiang, China.</title>
        <authorList>
            <person name="Wang Y."/>
            <person name="Luo X."/>
            <person name="Wan C."/>
            <person name="Zhang L."/>
        </authorList>
    </citation>
    <scope>NUCLEOTIDE SEQUENCE [LARGE SCALE GENOMIC DNA]</scope>
    <source>
        <strain evidence="2 3">TRM SA0054</strain>
    </source>
</reference>
<dbReference type="RefSeq" id="WP_100202827.1">
    <property type="nucleotide sequence ID" value="NZ_PGGW01000058.1"/>
</dbReference>
<keyword evidence="3" id="KW-1185">Reference proteome</keyword>
<name>A0A2M8LWI7_9ACTN</name>
<feature type="region of interest" description="Disordered" evidence="1">
    <location>
        <begin position="90"/>
        <end position="109"/>
    </location>
</feature>
<proteinExistence type="predicted"/>